<dbReference type="InterPro" id="IPR009061">
    <property type="entry name" value="DNA-bd_dom_put_sf"/>
</dbReference>
<protein>
    <submittedName>
        <fullName evidence="1">Prophage regulatory protein-like protein</fullName>
    </submittedName>
</protein>
<name>A0A378HZT6_9GAMM</name>
<keyword evidence="2" id="KW-1185">Reference proteome</keyword>
<evidence type="ECO:0000313" key="2">
    <source>
        <dbReference type="Proteomes" id="UP000254968"/>
    </source>
</evidence>
<dbReference type="RefSeq" id="WP_115302204.1">
    <property type="nucleotide sequence ID" value="NZ_CAAAHO010000001.1"/>
</dbReference>
<evidence type="ECO:0000313" key="1">
    <source>
        <dbReference type="EMBL" id="STX28458.1"/>
    </source>
</evidence>
<dbReference type="OrthoDB" id="5298532at2"/>
<sequence length="66" mass="8091">MQYLKFQELSQKILFITDVEKMIGRNRLTLRRWWMEGKFPRPVKLNGRTLAWHTETINSWINKNVQ</sequence>
<dbReference type="Pfam" id="PF05930">
    <property type="entry name" value="Phage_AlpA"/>
    <property type="match status" value="1"/>
</dbReference>
<reference evidence="1 2" key="1">
    <citation type="submission" date="2018-06" db="EMBL/GenBank/DDBJ databases">
        <authorList>
            <consortium name="Pathogen Informatics"/>
            <person name="Doyle S."/>
        </authorList>
    </citation>
    <scope>NUCLEOTIDE SEQUENCE [LARGE SCALE GENOMIC DNA]</scope>
    <source>
        <strain evidence="1 2">NCTC13315</strain>
    </source>
</reference>
<dbReference type="EMBL" id="UGNV01000001">
    <property type="protein sequence ID" value="STX28458.1"/>
    <property type="molecule type" value="Genomic_DNA"/>
</dbReference>
<proteinExistence type="predicted"/>
<gene>
    <name evidence="1" type="ORF">NCTC13315_00988</name>
</gene>
<dbReference type="Proteomes" id="UP000254968">
    <property type="component" value="Unassembled WGS sequence"/>
</dbReference>
<dbReference type="Gene3D" id="1.10.238.160">
    <property type="match status" value="1"/>
</dbReference>
<dbReference type="SUPFAM" id="SSF46955">
    <property type="entry name" value="Putative DNA-binding domain"/>
    <property type="match status" value="1"/>
</dbReference>
<dbReference type="InterPro" id="IPR010260">
    <property type="entry name" value="AlpA"/>
</dbReference>
<accession>A0A378HZT6</accession>
<dbReference type="AlphaFoldDB" id="A0A378HZT6"/>
<organism evidence="1 2">
    <name type="scientific">Legionella beliardensis</name>
    <dbReference type="NCBI Taxonomy" id="91822"/>
    <lineage>
        <taxon>Bacteria</taxon>
        <taxon>Pseudomonadati</taxon>
        <taxon>Pseudomonadota</taxon>
        <taxon>Gammaproteobacteria</taxon>
        <taxon>Legionellales</taxon>
        <taxon>Legionellaceae</taxon>
        <taxon>Legionella</taxon>
    </lineage>
</organism>